<dbReference type="Gene3D" id="3.40.50.1010">
    <property type="entry name" value="5'-nuclease"/>
    <property type="match status" value="1"/>
</dbReference>
<dbReference type="Pfam" id="PF01850">
    <property type="entry name" value="PIN"/>
    <property type="match status" value="1"/>
</dbReference>
<keyword evidence="3" id="KW-1185">Reference proteome</keyword>
<evidence type="ECO:0000313" key="3">
    <source>
        <dbReference type="Proteomes" id="UP001549047"/>
    </source>
</evidence>
<proteinExistence type="predicted"/>
<dbReference type="Proteomes" id="UP001549047">
    <property type="component" value="Unassembled WGS sequence"/>
</dbReference>
<gene>
    <name evidence="2" type="ORF">ABID16_002194</name>
</gene>
<organism evidence="2 3">
    <name type="scientific">Rhizobium aquaticum</name>
    <dbReference type="NCBI Taxonomy" id="1549636"/>
    <lineage>
        <taxon>Bacteria</taxon>
        <taxon>Pseudomonadati</taxon>
        <taxon>Pseudomonadota</taxon>
        <taxon>Alphaproteobacteria</taxon>
        <taxon>Hyphomicrobiales</taxon>
        <taxon>Rhizobiaceae</taxon>
        <taxon>Rhizobium/Agrobacterium group</taxon>
        <taxon>Rhizobium</taxon>
    </lineage>
</organism>
<reference evidence="2 3" key="1">
    <citation type="submission" date="2024-06" db="EMBL/GenBank/DDBJ databases">
        <title>Genomic Encyclopedia of Type Strains, Phase IV (KMG-IV): sequencing the most valuable type-strain genomes for metagenomic binning, comparative biology and taxonomic classification.</title>
        <authorList>
            <person name="Goeker M."/>
        </authorList>
    </citation>
    <scope>NUCLEOTIDE SEQUENCE [LARGE SCALE GENOMIC DNA]</scope>
    <source>
        <strain evidence="2 3">DSM 29780</strain>
    </source>
</reference>
<evidence type="ECO:0000259" key="1">
    <source>
        <dbReference type="Pfam" id="PF01850"/>
    </source>
</evidence>
<dbReference type="InterPro" id="IPR002716">
    <property type="entry name" value="PIN_dom"/>
</dbReference>
<comment type="caution">
    <text evidence="2">The sequence shown here is derived from an EMBL/GenBank/DDBJ whole genome shotgun (WGS) entry which is preliminary data.</text>
</comment>
<name>A0ABV2J1K8_9HYPH</name>
<dbReference type="EMBL" id="JBEPMB010000002">
    <property type="protein sequence ID" value="MET3613865.1"/>
    <property type="molecule type" value="Genomic_DNA"/>
</dbReference>
<sequence length="165" mass="18183">MPSGKRIYLDTNVFIIALEGKDAAQRNRLAELLALAVDTAGEQRFFTSQITISEVLVSPYRHGQDDLAEHYKRFLFDSPWLSTAPISTDILQSAAILRAGHKSLKLPDAIHLATALEYQCSDFVSADTGIKDIQTTLPGQRTPSSLTVRRLDEASLQSLIKSLTP</sequence>
<accession>A0ABV2J1K8</accession>
<dbReference type="RefSeq" id="WP_354556364.1">
    <property type="nucleotide sequence ID" value="NZ_JBEPMB010000002.1"/>
</dbReference>
<protein>
    <submittedName>
        <fullName evidence="2">Nucleic acid-binding protein</fullName>
    </submittedName>
</protein>
<dbReference type="InterPro" id="IPR029060">
    <property type="entry name" value="PIN-like_dom_sf"/>
</dbReference>
<feature type="domain" description="PIN" evidence="1">
    <location>
        <begin position="7"/>
        <end position="133"/>
    </location>
</feature>
<evidence type="ECO:0000313" key="2">
    <source>
        <dbReference type="EMBL" id="MET3613865.1"/>
    </source>
</evidence>
<dbReference type="SUPFAM" id="SSF88723">
    <property type="entry name" value="PIN domain-like"/>
    <property type="match status" value="1"/>
</dbReference>